<protein>
    <submittedName>
        <fullName evidence="2">Uncharacterized protein</fullName>
    </submittedName>
</protein>
<reference evidence="2 3" key="1">
    <citation type="submission" date="2024-06" db="EMBL/GenBank/DDBJ databases">
        <title>The Natural Products Discovery Center: Release of the First 8490 Sequenced Strains for Exploring Actinobacteria Biosynthetic Diversity.</title>
        <authorList>
            <person name="Kalkreuter E."/>
            <person name="Kautsar S.A."/>
            <person name="Yang D."/>
            <person name="Bader C.D."/>
            <person name="Teijaro C.N."/>
            <person name="Fluegel L."/>
            <person name="Davis C.M."/>
            <person name="Simpson J.R."/>
            <person name="Lauterbach L."/>
            <person name="Steele A.D."/>
            <person name="Gui C."/>
            <person name="Meng S."/>
            <person name="Li G."/>
            <person name="Viehrig K."/>
            <person name="Ye F."/>
            <person name="Su P."/>
            <person name="Kiefer A.F."/>
            <person name="Nichols A."/>
            <person name="Cepeda A.J."/>
            <person name="Yan W."/>
            <person name="Fan B."/>
            <person name="Jiang Y."/>
            <person name="Adhikari A."/>
            <person name="Zheng C.-J."/>
            <person name="Schuster L."/>
            <person name="Cowan T.M."/>
            <person name="Smanski M.J."/>
            <person name="Chevrette M.G."/>
            <person name="De Carvalho L.P.S."/>
            <person name="Shen B."/>
        </authorList>
    </citation>
    <scope>NUCLEOTIDE SEQUENCE [LARGE SCALE GENOMIC DNA]</scope>
    <source>
        <strain evidence="2 3">NPDC006286</strain>
    </source>
</reference>
<comment type="caution">
    <text evidence="2">The sequence shown here is derived from an EMBL/GenBank/DDBJ whole genome shotgun (WGS) entry which is preliminary data.</text>
</comment>
<evidence type="ECO:0000256" key="1">
    <source>
        <dbReference type="SAM" id="MobiDB-lite"/>
    </source>
</evidence>
<dbReference type="RefSeq" id="WP_355668586.1">
    <property type="nucleotide sequence ID" value="NZ_JBEXRX010000333.1"/>
</dbReference>
<dbReference type="EMBL" id="JBEXRX010000333">
    <property type="protein sequence ID" value="MEU0157124.1"/>
    <property type="molecule type" value="Genomic_DNA"/>
</dbReference>
<proteinExistence type="predicted"/>
<keyword evidence="3" id="KW-1185">Reference proteome</keyword>
<organism evidence="2 3">
    <name type="scientific">Micromonospora fulviviridis</name>
    <dbReference type="NCBI Taxonomy" id="47860"/>
    <lineage>
        <taxon>Bacteria</taxon>
        <taxon>Bacillati</taxon>
        <taxon>Actinomycetota</taxon>
        <taxon>Actinomycetes</taxon>
        <taxon>Micromonosporales</taxon>
        <taxon>Micromonosporaceae</taxon>
        <taxon>Micromonospora</taxon>
    </lineage>
</organism>
<sequence>MDGVLTAGGFRPTDLNTRITSAFEGVPPPLRVAVQISAALARAEQPEWGAPALEKHAARAFGEADTLVLRSPVEGDAMSTVRPVSWDGHVLVATDQADGDGNLRISTAARGTVLQASLGRAQLPSALAPQAVAVAVFEAADRLLGTTFGPLESPGGHRRPLPVPRAARLGETVTRAE</sequence>
<evidence type="ECO:0000313" key="3">
    <source>
        <dbReference type="Proteomes" id="UP001550348"/>
    </source>
</evidence>
<dbReference type="Proteomes" id="UP001550348">
    <property type="component" value="Unassembled WGS sequence"/>
</dbReference>
<feature type="region of interest" description="Disordered" evidence="1">
    <location>
        <begin position="147"/>
        <end position="177"/>
    </location>
</feature>
<evidence type="ECO:0000313" key="2">
    <source>
        <dbReference type="EMBL" id="MEU0157124.1"/>
    </source>
</evidence>
<accession>A0ABV2VXI3</accession>
<gene>
    <name evidence="2" type="ORF">ABZ071_35800</name>
</gene>
<name>A0ABV2VXI3_9ACTN</name>